<feature type="transmembrane region" description="Helical" evidence="1">
    <location>
        <begin position="264"/>
        <end position="285"/>
    </location>
</feature>
<dbReference type="PANTHER" id="PTHR23534">
    <property type="entry name" value="MFS PERMEASE"/>
    <property type="match status" value="1"/>
</dbReference>
<feature type="transmembrane region" description="Helical" evidence="1">
    <location>
        <begin position="177"/>
        <end position="195"/>
    </location>
</feature>
<dbReference type="Gene3D" id="1.20.1250.20">
    <property type="entry name" value="MFS general substrate transporter like domains"/>
    <property type="match status" value="1"/>
</dbReference>
<keyword evidence="1" id="KW-0812">Transmembrane</keyword>
<dbReference type="InterPro" id="IPR036259">
    <property type="entry name" value="MFS_trans_sf"/>
</dbReference>
<sequence length="424" mass="43744">MSENGLEFLQKRTVRTLALGQVLGGFGLGSTLSIGALLAAELSGTVAWSGAAATFSTLGTAVWAIPLARLAFAKGRRVALALGAALAITGATLVITAASVRLFPLLLVALFLLGAGSATSLQARFAATDIPTNRKVGKDLSLVVWATTFGAVTGPNLFGPGEVVGNWLGLPELTGPFVFTIAAQLLATSVFWFGLRPDPLLVAKQIAADKLQTKPKVSLKSAFSTLRQYPVAAYAIISIALSHMVMVAVMSMTPVHVTSHGGSLVVVGFVISLHILGMYAFAPLFGILSDKIGPVKTILTGQLIFVAALLIAGLGSETHDTVTLGLFLLGLGWSAATVSGSALLTVSVPADQKTNVQGLSDSLMNLSGAFGGAISGTLVAVFMFTGLNLITLVPVTAIIVMSVLVRNYRKSHPPVGIQELPLSS</sequence>
<dbReference type="AlphaFoldDB" id="A0A6J7GK70"/>
<evidence type="ECO:0000256" key="1">
    <source>
        <dbReference type="SAM" id="Phobius"/>
    </source>
</evidence>
<feature type="transmembrane region" description="Helical" evidence="1">
    <location>
        <begin position="231"/>
        <end position="252"/>
    </location>
</feature>
<evidence type="ECO:0000259" key="2">
    <source>
        <dbReference type="PROSITE" id="PS50850"/>
    </source>
</evidence>
<accession>A0A6J7GK70</accession>
<proteinExistence type="predicted"/>
<organism evidence="3">
    <name type="scientific">freshwater metagenome</name>
    <dbReference type="NCBI Taxonomy" id="449393"/>
    <lineage>
        <taxon>unclassified sequences</taxon>
        <taxon>metagenomes</taxon>
        <taxon>ecological metagenomes</taxon>
    </lineage>
</organism>
<keyword evidence="1" id="KW-1133">Transmembrane helix</keyword>
<feature type="transmembrane region" description="Helical" evidence="1">
    <location>
        <begin position="326"/>
        <end position="350"/>
    </location>
</feature>
<feature type="transmembrane region" description="Helical" evidence="1">
    <location>
        <begin position="78"/>
        <end position="99"/>
    </location>
</feature>
<reference evidence="3" key="1">
    <citation type="submission" date="2020-05" db="EMBL/GenBank/DDBJ databases">
        <authorList>
            <person name="Chiriac C."/>
            <person name="Salcher M."/>
            <person name="Ghai R."/>
            <person name="Kavagutti S V."/>
        </authorList>
    </citation>
    <scope>NUCLEOTIDE SEQUENCE</scope>
</reference>
<feature type="transmembrane region" description="Helical" evidence="1">
    <location>
        <begin position="105"/>
        <end position="127"/>
    </location>
</feature>
<feature type="transmembrane region" description="Helical" evidence="1">
    <location>
        <begin position="297"/>
        <end position="314"/>
    </location>
</feature>
<feature type="transmembrane region" description="Helical" evidence="1">
    <location>
        <begin position="389"/>
        <end position="408"/>
    </location>
</feature>
<gene>
    <name evidence="3" type="ORF">UFOPK3592_00639</name>
</gene>
<feature type="transmembrane region" description="Helical" evidence="1">
    <location>
        <begin position="362"/>
        <end position="383"/>
    </location>
</feature>
<evidence type="ECO:0000313" key="3">
    <source>
        <dbReference type="EMBL" id="CAB4904543.1"/>
    </source>
</evidence>
<feature type="transmembrane region" description="Helical" evidence="1">
    <location>
        <begin position="17"/>
        <end position="40"/>
    </location>
</feature>
<feature type="domain" description="Major facilitator superfamily (MFS) profile" evidence="2">
    <location>
        <begin position="13"/>
        <end position="409"/>
    </location>
</feature>
<feature type="transmembrane region" description="Helical" evidence="1">
    <location>
        <begin position="139"/>
        <end position="157"/>
    </location>
</feature>
<name>A0A6J7GK70_9ZZZZ</name>
<dbReference type="Pfam" id="PF07690">
    <property type="entry name" value="MFS_1"/>
    <property type="match status" value="1"/>
</dbReference>
<dbReference type="PROSITE" id="PS50850">
    <property type="entry name" value="MFS"/>
    <property type="match status" value="1"/>
</dbReference>
<feature type="transmembrane region" description="Helical" evidence="1">
    <location>
        <begin position="46"/>
        <end position="66"/>
    </location>
</feature>
<dbReference type="SUPFAM" id="SSF103473">
    <property type="entry name" value="MFS general substrate transporter"/>
    <property type="match status" value="1"/>
</dbReference>
<dbReference type="EMBL" id="CAFBML010000075">
    <property type="protein sequence ID" value="CAB4904543.1"/>
    <property type="molecule type" value="Genomic_DNA"/>
</dbReference>
<dbReference type="InterPro" id="IPR011701">
    <property type="entry name" value="MFS"/>
</dbReference>
<dbReference type="GO" id="GO:0022857">
    <property type="term" value="F:transmembrane transporter activity"/>
    <property type="evidence" value="ECO:0007669"/>
    <property type="project" value="InterPro"/>
</dbReference>
<dbReference type="InterPro" id="IPR020846">
    <property type="entry name" value="MFS_dom"/>
</dbReference>
<dbReference type="PANTHER" id="PTHR23534:SF1">
    <property type="entry name" value="MAJOR FACILITATOR SUPERFAMILY PROTEIN"/>
    <property type="match status" value="1"/>
</dbReference>
<protein>
    <submittedName>
        <fullName evidence="3">Unannotated protein</fullName>
    </submittedName>
</protein>
<keyword evidence="1" id="KW-0472">Membrane</keyword>